<comment type="similarity">
    <text evidence="7">Belongs to the major facilitator superfamily. DHA1 family. Polyamines/proton antiporter (TC 2.A.1.2.16) subfamily.</text>
</comment>
<keyword evidence="3" id="KW-1003">Cell membrane</keyword>
<dbReference type="Pfam" id="PF07690">
    <property type="entry name" value="MFS_1"/>
    <property type="match status" value="1"/>
</dbReference>
<feature type="transmembrane region" description="Helical" evidence="9">
    <location>
        <begin position="282"/>
        <end position="308"/>
    </location>
</feature>
<evidence type="ECO:0000256" key="9">
    <source>
        <dbReference type="SAM" id="Phobius"/>
    </source>
</evidence>
<evidence type="ECO:0000259" key="10">
    <source>
        <dbReference type="PROSITE" id="PS50850"/>
    </source>
</evidence>
<keyword evidence="6 9" id="KW-0472">Membrane</keyword>
<name>A0A423VUJ4_CYTCH</name>
<dbReference type="InterPro" id="IPR011701">
    <property type="entry name" value="MFS"/>
</dbReference>
<dbReference type="STRING" id="252740.A0A423VUJ4"/>
<evidence type="ECO:0000256" key="6">
    <source>
        <dbReference type="ARBA" id="ARBA00023136"/>
    </source>
</evidence>
<comment type="subcellular location">
    <subcellularLocation>
        <location evidence="1">Cell membrane</location>
        <topology evidence="1">Multi-pass membrane protein</topology>
    </subcellularLocation>
</comment>
<feature type="region of interest" description="Disordered" evidence="8">
    <location>
        <begin position="494"/>
        <end position="558"/>
    </location>
</feature>
<keyword evidence="5 9" id="KW-1133">Transmembrane helix</keyword>
<dbReference type="InterPro" id="IPR036259">
    <property type="entry name" value="MFS_trans_sf"/>
</dbReference>
<evidence type="ECO:0000256" key="4">
    <source>
        <dbReference type="ARBA" id="ARBA00022692"/>
    </source>
</evidence>
<feature type="transmembrane region" description="Helical" evidence="9">
    <location>
        <begin position="328"/>
        <end position="346"/>
    </location>
</feature>
<evidence type="ECO:0000313" key="11">
    <source>
        <dbReference type="EMBL" id="ROV94688.1"/>
    </source>
</evidence>
<keyword evidence="4 9" id="KW-0812">Transmembrane</keyword>
<dbReference type="Proteomes" id="UP000284375">
    <property type="component" value="Unassembled WGS sequence"/>
</dbReference>
<feature type="compositionally biased region" description="Basic and acidic residues" evidence="8">
    <location>
        <begin position="538"/>
        <end position="558"/>
    </location>
</feature>
<dbReference type="InterPro" id="IPR020846">
    <property type="entry name" value="MFS_dom"/>
</dbReference>
<keyword evidence="12" id="KW-1185">Reference proteome</keyword>
<dbReference type="GO" id="GO:0022857">
    <property type="term" value="F:transmembrane transporter activity"/>
    <property type="evidence" value="ECO:0007669"/>
    <property type="project" value="InterPro"/>
</dbReference>
<dbReference type="OrthoDB" id="6770063at2759"/>
<evidence type="ECO:0000256" key="5">
    <source>
        <dbReference type="ARBA" id="ARBA00022989"/>
    </source>
</evidence>
<sequence>MTGLRRILSWPTAKPYRSKDIHHPVDGRPALDDDGHVTWDEHDIENPQNWSLARRAYITVCAVLLVVNATFASASPSGCLESISRSFDVSAEAAGLTITLFLLGYCAGPLVFAPLSEFYGRRAIFCLTFLAYTAANFLCAFAPNFGGLLAGRFLTGTFVSAPLSNSPGVLADLWGPADRANAMAGFSLNGLGRPRAGAHHQRLTKGFEEAWRWSFYVVLMLAGFSTVFLFTIPETYAPVLLCRKAERIRRAGIPGYEDVRAPIEATDRSLVHVYKVALTRPWIILFDPISFLCAIYMSVVYLLLYMLFSIYPIVFQEMRGWNYGVGELPLLGTMVGPALGAVLVVWDSRATNKRIQAGGTLEPEDRLRLAMGGGVGLAASMFWFAWSANFSHVHWVVPTLAGVFLSACMMLIFVSYLTYLVDTYIMYAASAIAVNTVVRSAAASAAPLFTDQMFRALGVGGGGSLVAGVGTLLAVIPFAFYRYGREIRVRSRFAPTGGRGPGVPGEDRAEDRAEKGAAAGGVASDSQTAIDEDEDEDQSSHHTGEPVAGRHVESREQL</sequence>
<feature type="transmembrane region" description="Helical" evidence="9">
    <location>
        <begin position="367"/>
        <end position="386"/>
    </location>
</feature>
<keyword evidence="2" id="KW-0813">Transport</keyword>
<dbReference type="PANTHER" id="PTHR23502:SF186">
    <property type="entry name" value="MAJOR FACILITATOR SUPERFAMILY (MFS) PROFILE DOMAIN-CONTAINING PROTEIN"/>
    <property type="match status" value="1"/>
</dbReference>
<dbReference type="AlphaFoldDB" id="A0A423VUJ4"/>
<accession>A0A423VUJ4</accession>
<feature type="compositionally biased region" description="Basic and acidic residues" evidence="8">
    <location>
        <begin position="505"/>
        <end position="515"/>
    </location>
</feature>
<dbReference type="Gene3D" id="1.20.1250.20">
    <property type="entry name" value="MFS general substrate transporter like domains"/>
    <property type="match status" value="1"/>
</dbReference>
<evidence type="ECO:0000256" key="7">
    <source>
        <dbReference type="ARBA" id="ARBA00038459"/>
    </source>
</evidence>
<dbReference type="GO" id="GO:0005886">
    <property type="term" value="C:plasma membrane"/>
    <property type="evidence" value="ECO:0007669"/>
    <property type="project" value="UniProtKB-SubCell"/>
</dbReference>
<feature type="transmembrane region" description="Helical" evidence="9">
    <location>
        <begin position="56"/>
        <end position="74"/>
    </location>
</feature>
<dbReference type="EMBL" id="LJZO01000027">
    <property type="protein sequence ID" value="ROV94688.1"/>
    <property type="molecule type" value="Genomic_DNA"/>
</dbReference>
<organism evidence="11 12">
    <name type="scientific">Cytospora chrysosperma</name>
    <name type="common">Cytospora canker fungus</name>
    <name type="synonym">Sphaeria chrysosperma</name>
    <dbReference type="NCBI Taxonomy" id="252740"/>
    <lineage>
        <taxon>Eukaryota</taxon>
        <taxon>Fungi</taxon>
        <taxon>Dikarya</taxon>
        <taxon>Ascomycota</taxon>
        <taxon>Pezizomycotina</taxon>
        <taxon>Sordariomycetes</taxon>
        <taxon>Sordariomycetidae</taxon>
        <taxon>Diaporthales</taxon>
        <taxon>Cytosporaceae</taxon>
        <taxon>Cytospora</taxon>
    </lineage>
</organism>
<feature type="transmembrane region" description="Helical" evidence="9">
    <location>
        <begin position="124"/>
        <end position="145"/>
    </location>
</feature>
<feature type="transmembrane region" description="Helical" evidence="9">
    <location>
        <begin position="392"/>
        <end position="417"/>
    </location>
</feature>
<evidence type="ECO:0000256" key="2">
    <source>
        <dbReference type="ARBA" id="ARBA00022448"/>
    </source>
</evidence>
<feature type="transmembrane region" description="Helical" evidence="9">
    <location>
        <begin position="94"/>
        <end position="112"/>
    </location>
</feature>
<evidence type="ECO:0000256" key="3">
    <source>
        <dbReference type="ARBA" id="ARBA00022475"/>
    </source>
</evidence>
<proteinExistence type="inferred from homology"/>
<feature type="transmembrane region" description="Helical" evidence="9">
    <location>
        <begin position="424"/>
        <end position="442"/>
    </location>
</feature>
<gene>
    <name evidence="11" type="ORF">VSDG_06099</name>
</gene>
<evidence type="ECO:0000256" key="8">
    <source>
        <dbReference type="SAM" id="MobiDB-lite"/>
    </source>
</evidence>
<protein>
    <recommendedName>
        <fullName evidence="10">Major facilitator superfamily (MFS) profile domain-containing protein</fullName>
    </recommendedName>
</protein>
<dbReference type="SUPFAM" id="SSF103473">
    <property type="entry name" value="MFS general substrate transporter"/>
    <property type="match status" value="1"/>
</dbReference>
<comment type="caution">
    <text evidence="11">The sequence shown here is derived from an EMBL/GenBank/DDBJ whole genome shotgun (WGS) entry which is preliminary data.</text>
</comment>
<evidence type="ECO:0000256" key="1">
    <source>
        <dbReference type="ARBA" id="ARBA00004651"/>
    </source>
</evidence>
<evidence type="ECO:0000313" key="12">
    <source>
        <dbReference type="Proteomes" id="UP000284375"/>
    </source>
</evidence>
<dbReference type="PROSITE" id="PS50850">
    <property type="entry name" value="MFS"/>
    <property type="match status" value="1"/>
</dbReference>
<dbReference type="PANTHER" id="PTHR23502">
    <property type="entry name" value="MAJOR FACILITATOR SUPERFAMILY"/>
    <property type="match status" value="1"/>
</dbReference>
<feature type="domain" description="Major facilitator superfamily (MFS) profile" evidence="10">
    <location>
        <begin position="54"/>
        <end position="486"/>
    </location>
</feature>
<reference evidence="11 12" key="1">
    <citation type="submission" date="2015-09" db="EMBL/GenBank/DDBJ databases">
        <title>Host preference determinants of Valsa canker pathogens revealed by comparative genomics.</title>
        <authorList>
            <person name="Yin Z."/>
            <person name="Huang L."/>
        </authorList>
    </citation>
    <scope>NUCLEOTIDE SEQUENCE [LARGE SCALE GENOMIC DNA]</scope>
    <source>
        <strain evidence="11 12">YSFL</strain>
    </source>
</reference>
<feature type="transmembrane region" description="Helical" evidence="9">
    <location>
        <begin position="213"/>
        <end position="241"/>
    </location>
</feature>
<feature type="transmembrane region" description="Helical" evidence="9">
    <location>
        <begin position="462"/>
        <end position="483"/>
    </location>
</feature>